<dbReference type="GO" id="GO:0042398">
    <property type="term" value="P:modified amino acid biosynthetic process"/>
    <property type="evidence" value="ECO:0007669"/>
    <property type="project" value="InterPro"/>
</dbReference>
<comment type="catalytic activity">
    <reaction evidence="4 5">
        <text>L-cysteine + L-glutamate + ATP = gamma-L-glutamyl-L-cysteine + ADP + phosphate + H(+)</text>
        <dbReference type="Rhea" id="RHEA:13285"/>
        <dbReference type="ChEBI" id="CHEBI:15378"/>
        <dbReference type="ChEBI" id="CHEBI:29985"/>
        <dbReference type="ChEBI" id="CHEBI:30616"/>
        <dbReference type="ChEBI" id="CHEBI:35235"/>
        <dbReference type="ChEBI" id="CHEBI:43474"/>
        <dbReference type="ChEBI" id="CHEBI:58173"/>
        <dbReference type="ChEBI" id="CHEBI:456216"/>
        <dbReference type="EC" id="6.3.2.2"/>
    </reaction>
</comment>
<evidence type="ECO:0000256" key="1">
    <source>
        <dbReference type="ARBA" id="ARBA00022598"/>
    </source>
</evidence>
<reference evidence="6 7" key="1">
    <citation type="submission" date="2020-08" db="EMBL/GenBank/DDBJ databases">
        <title>Genome sequence of Nocardioides mesophilus KACC 16243T.</title>
        <authorList>
            <person name="Hyun D.-W."/>
            <person name="Bae J.-W."/>
        </authorList>
    </citation>
    <scope>NUCLEOTIDE SEQUENCE [LARGE SCALE GENOMIC DNA]</scope>
    <source>
        <strain evidence="6 7">KACC 16243</strain>
    </source>
</reference>
<dbReference type="PANTHER" id="PTHR36510:SF1">
    <property type="entry name" value="GLUTAMATE--CYSTEINE LIGASE 2-RELATED"/>
    <property type="match status" value="1"/>
</dbReference>
<dbReference type="Pfam" id="PF04107">
    <property type="entry name" value="GCS2"/>
    <property type="match status" value="1"/>
</dbReference>
<dbReference type="AlphaFoldDB" id="A0A7G9RDH0"/>
<keyword evidence="2 5" id="KW-0547">Nucleotide-binding</keyword>
<accession>A0A7G9RDH0</accession>
<evidence type="ECO:0000256" key="2">
    <source>
        <dbReference type="ARBA" id="ARBA00022741"/>
    </source>
</evidence>
<dbReference type="SUPFAM" id="SSF55931">
    <property type="entry name" value="Glutamine synthetase/guanido kinase"/>
    <property type="match status" value="1"/>
</dbReference>
<evidence type="ECO:0000313" key="7">
    <source>
        <dbReference type="Proteomes" id="UP000515947"/>
    </source>
</evidence>
<dbReference type="EC" id="6.3.2.2" evidence="5"/>
<comment type="similarity">
    <text evidence="5">Belongs to the glutamate--cysteine ligase type 2 family. YbdK subfamily.</text>
</comment>
<dbReference type="NCBIfam" id="TIGR02050">
    <property type="entry name" value="gshA_cyan_rel"/>
    <property type="match status" value="1"/>
</dbReference>
<evidence type="ECO:0000256" key="4">
    <source>
        <dbReference type="ARBA" id="ARBA00048819"/>
    </source>
</evidence>
<dbReference type="RefSeq" id="WP_187579486.1">
    <property type="nucleotide sequence ID" value="NZ_CP060713.1"/>
</dbReference>
<dbReference type="InterPro" id="IPR050141">
    <property type="entry name" value="GCL_type2/YbdK_subfam"/>
</dbReference>
<gene>
    <name evidence="6" type="ORF">H9L09_04275</name>
</gene>
<organism evidence="6 7">
    <name type="scientific">Nocardioides mesophilus</name>
    <dbReference type="NCBI Taxonomy" id="433659"/>
    <lineage>
        <taxon>Bacteria</taxon>
        <taxon>Bacillati</taxon>
        <taxon>Actinomycetota</taxon>
        <taxon>Actinomycetes</taxon>
        <taxon>Propionibacteriales</taxon>
        <taxon>Nocardioidaceae</taxon>
        <taxon>Nocardioides</taxon>
    </lineage>
</organism>
<dbReference type="NCBIfam" id="NF010041">
    <property type="entry name" value="PRK13517.1-1"/>
    <property type="match status" value="1"/>
</dbReference>
<dbReference type="InterPro" id="IPR006336">
    <property type="entry name" value="GCS2"/>
</dbReference>
<dbReference type="GO" id="GO:0005524">
    <property type="term" value="F:ATP binding"/>
    <property type="evidence" value="ECO:0007669"/>
    <property type="project" value="UniProtKB-KW"/>
</dbReference>
<keyword evidence="7" id="KW-1185">Reference proteome</keyword>
<evidence type="ECO:0000313" key="6">
    <source>
        <dbReference type="EMBL" id="QNN53645.1"/>
    </source>
</evidence>
<proteinExistence type="inferred from homology"/>
<dbReference type="EMBL" id="CP060713">
    <property type="protein sequence ID" value="QNN53645.1"/>
    <property type="molecule type" value="Genomic_DNA"/>
</dbReference>
<protein>
    <recommendedName>
        <fullName evidence="5">Putative glutamate--cysteine ligase 2</fullName>
        <ecNumber evidence="5">6.3.2.2</ecNumber>
    </recommendedName>
    <alternativeName>
        <fullName evidence="5">Gamma-glutamylcysteine synthetase 2</fullName>
        <shortName evidence="5">GCS 2</shortName>
        <shortName evidence="5">Gamma-GCS 2</shortName>
    </alternativeName>
</protein>
<keyword evidence="1 5" id="KW-0436">Ligase</keyword>
<dbReference type="InterPro" id="IPR011793">
    <property type="entry name" value="YbdK"/>
</dbReference>
<dbReference type="Proteomes" id="UP000515947">
    <property type="component" value="Chromosome"/>
</dbReference>
<dbReference type="InterPro" id="IPR014746">
    <property type="entry name" value="Gln_synth/guanido_kin_cat_dom"/>
</dbReference>
<keyword evidence="3 5" id="KW-0067">ATP-binding</keyword>
<evidence type="ECO:0000256" key="5">
    <source>
        <dbReference type="HAMAP-Rule" id="MF_01609"/>
    </source>
</evidence>
<dbReference type="GO" id="GO:0004357">
    <property type="term" value="F:glutamate-cysteine ligase activity"/>
    <property type="evidence" value="ECO:0007669"/>
    <property type="project" value="UniProtKB-EC"/>
</dbReference>
<comment type="function">
    <text evidence="5">ATP-dependent carboxylate-amine ligase which exhibits weak glutamate--cysteine ligase activity.</text>
</comment>
<dbReference type="Gene3D" id="3.30.590.20">
    <property type="match status" value="1"/>
</dbReference>
<sequence length="368" mass="39848">MSVRKIGVEEEMLLVDPDTHRLTAVAHRAVRHHDGPEVEQELFLQQIETATPPAASAEELYAGIVAGRRAVGQAAEVAGARAVAMGVPVLVDPDEHVTPKPRYERIKDEYGELAGQALACAMHMHVDVTDDEEAVAVVDRVRPWLPVLLALSANSPFWRGQDTGHASWRSQIWTRWPTGGPSQPYGGAATYRETADRLVAWGAGLDTGMLYFDVRVAESYPTVEVRVADVCTEVDDAVLVALLARALVTTAAEDWRAGTPDGLAGSWRADLLKAAHWRAGRYGTPGPLVHPVELALAPTRAAVDALLEHVGDALEEAGDERTARQLFEQMLARGNGAVRRRSVLESSGSLTSVVQDLADRTEASWSPR</sequence>
<evidence type="ECO:0000256" key="3">
    <source>
        <dbReference type="ARBA" id="ARBA00022840"/>
    </source>
</evidence>
<name>A0A7G9RDH0_9ACTN</name>
<dbReference type="HAMAP" id="MF_01609">
    <property type="entry name" value="Glu_cys_ligase_2"/>
    <property type="match status" value="1"/>
</dbReference>
<dbReference type="KEGG" id="nmes:H9L09_04275"/>
<dbReference type="PANTHER" id="PTHR36510">
    <property type="entry name" value="GLUTAMATE--CYSTEINE LIGASE 2-RELATED"/>
    <property type="match status" value="1"/>
</dbReference>